<evidence type="ECO:0000256" key="2">
    <source>
        <dbReference type="ARBA" id="ARBA00012528"/>
    </source>
</evidence>
<dbReference type="InterPro" id="IPR050469">
    <property type="entry name" value="Diguanylate_Cyclase"/>
</dbReference>
<proteinExistence type="predicted"/>
<feature type="chain" id="PRO_5004898232" description="diguanylate cyclase" evidence="5">
    <location>
        <begin position="28"/>
        <end position="558"/>
    </location>
</feature>
<comment type="caution">
    <text evidence="7">The sequence shown here is derived from an EMBL/GenBank/DDBJ whole genome shotgun (WGS) entry which is preliminary data.</text>
</comment>
<reference evidence="7 8" key="1">
    <citation type="journal article" date="2014" name="Genome Announc.">
        <title>Draft Genome Sequence of the Agar-Degrading Bacterium Catenovulum sp. Strain DS-2, Isolated from Intestines of Haliotis diversicolor.</title>
        <authorList>
            <person name="Shan D."/>
            <person name="Li X."/>
            <person name="Gu Z."/>
            <person name="Wei G."/>
            <person name="Gao Z."/>
            <person name="Shao Z."/>
        </authorList>
    </citation>
    <scope>NUCLEOTIDE SEQUENCE [LARGE SCALE GENOMIC DNA]</scope>
    <source>
        <strain evidence="7 8">DS-2</strain>
    </source>
</reference>
<dbReference type="STRING" id="1328313.DS2_00610"/>
<dbReference type="AlphaFoldDB" id="W7QGW2"/>
<keyword evidence="8" id="KW-1185">Reference proteome</keyword>
<evidence type="ECO:0000313" key="7">
    <source>
        <dbReference type="EMBL" id="EWH12179.1"/>
    </source>
</evidence>
<organism evidence="7 8">
    <name type="scientific">Catenovulum agarivorans DS-2</name>
    <dbReference type="NCBI Taxonomy" id="1328313"/>
    <lineage>
        <taxon>Bacteria</taxon>
        <taxon>Pseudomonadati</taxon>
        <taxon>Pseudomonadota</taxon>
        <taxon>Gammaproteobacteria</taxon>
        <taxon>Alteromonadales</taxon>
        <taxon>Alteromonadaceae</taxon>
        <taxon>Catenovulum</taxon>
    </lineage>
</organism>
<keyword evidence="4" id="KW-0472">Membrane</keyword>
<dbReference type="PROSITE" id="PS50887">
    <property type="entry name" value="GGDEF"/>
    <property type="match status" value="1"/>
</dbReference>
<feature type="transmembrane region" description="Helical" evidence="4">
    <location>
        <begin position="330"/>
        <end position="353"/>
    </location>
</feature>
<dbReference type="EC" id="2.7.7.65" evidence="2"/>
<dbReference type="NCBIfam" id="TIGR00254">
    <property type="entry name" value="GGDEF"/>
    <property type="match status" value="1"/>
</dbReference>
<dbReference type="Pfam" id="PF00990">
    <property type="entry name" value="GGDEF"/>
    <property type="match status" value="1"/>
</dbReference>
<dbReference type="eggNOG" id="COG0715">
    <property type="taxonomic scope" value="Bacteria"/>
</dbReference>
<evidence type="ECO:0000256" key="3">
    <source>
        <dbReference type="ARBA" id="ARBA00034247"/>
    </source>
</evidence>
<name>W7QGW2_9ALTE</name>
<dbReference type="InterPro" id="IPR015168">
    <property type="entry name" value="SsuA/THI5"/>
</dbReference>
<accession>W7QGW2</accession>
<comment type="cofactor">
    <cofactor evidence="1">
        <name>Mg(2+)</name>
        <dbReference type="ChEBI" id="CHEBI:18420"/>
    </cofactor>
</comment>
<dbReference type="PROSITE" id="PS51257">
    <property type="entry name" value="PROKAR_LIPOPROTEIN"/>
    <property type="match status" value="1"/>
</dbReference>
<dbReference type="InterPro" id="IPR043128">
    <property type="entry name" value="Rev_trsase/Diguanyl_cyclase"/>
</dbReference>
<feature type="domain" description="GGDEF" evidence="6">
    <location>
        <begin position="414"/>
        <end position="546"/>
    </location>
</feature>
<evidence type="ECO:0000313" key="8">
    <source>
        <dbReference type="Proteomes" id="UP000019276"/>
    </source>
</evidence>
<dbReference type="InterPro" id="IPR000160">
    <property type="entry name" value="GGDEF_dom"/>
</dbReference>
<dbReference type="PANTHER" id="PTHR45138:SF9">
    <property type="entry name" value="DIGUANYLATE CYCLASE DGCM-RELATED"/>
    <property type="match status" value="1"/>
</dbReference>
<keyword evidence="5" id="KW-0732">Signal</keyword>
<dbReference type="Proteomes" id="UP000019276">
    <property type="component" value="Unassembled WGS sequence"/>
</dbReference>
<keyword evidence="4" id="KW-0812">Transmembrane</keyword>
<dbReference type="PANTHER" id="PTHR45138">
    <property type="entry name" value="REGULATORY COMPONENTS OF SENSORY TRANSDUCTION SYSTEM"/>
    <property type="match status" value="1"/>
</dbReference>
<comment type="catalytic activity">
    <reaction evidence="3">
        <text>2 GTP = 3',3'-c-di-GMP + 2 diphosphate</text>
        <dbReference type="Rhea" id="RHEA:24898"/>
        <dbReference type="ChEBI" id="CHEBI:33019"/>
        <dbReference type="ChEBI" id="CHEBI:37565"/>
        <dbReference type="ChEBI" id="CHEBI:58805"/>
        <dbReference type="EC" id="2.7.7.65"/>
    </reaction>
</comment>
<evidence type="ECO:0000256" key="1">
    <source>
        <dbReference type="ARBA" id="ARBA00001946"/>
    </source>
</evidence>
<dbReference type="CDD" id="cd01949">
    <property type="entry name" value="GGDEF"/>
    <property type="match status" value="1"/>
</dbReference>
<dbReference type="RefSeq" id="WP_035012641.1">
    <property type="nucleotide sequence ID" value="NZ_ARZY01000001.1"/>
</dbReference>
<dbReference type="Gene3D" id="3.30.70.270">
    <property type="match status" value="1"/>
</dbReference>
<dbReference type="eggNOG" id="COG3706">
    <property type="taxonomic scope" value="Bacteria"/>
</dbReference>
<dbReference type="InterPro" id="IPR029787">
    <property type="entry name" value="Nucleotide_cyclase"/>
</dbReference>
<dbReference type="Pfam" id="PF09084">
    <property type="entry name" value="NMT1"/>
    <property type="match status" value="1"/>
</dbReference>
<dbReference type="Gene3D" id="3.40.190.10">
    <property type="entry name" value="Periplasmic binding protein-like II"/>
    <property type="match status" value="2"/>
</dbReference>
<sequence>MTKRQRIAILFAVFLTMLGCTSLPANAKLKDISLQLRWKHQFQFAGYYIAKEKGLYEQFGLDVRIIPYSSNSPAPVDAILNNQADFAISSSAVAIHRMQSKPIVALAALMQSSPLIWLTLKKNGFSTPQDIVNEPLPILPQPESAELLTIFSKEGFNIDALNLVTAHASVDDLIVGNVAALNAYQSNEPYQIQQAGYEYNVIKPKDYGVNFYSDVLITHEHFAHANPRVVERFRDASLKGWQYALNHIDESVKIIHEKYATDKSLQHLQFEAQQLKKLIMPELVQLGHMNPDRWKTIANDYIQLNMAGYNPDISEIDNLIYRKPIENTRILIHTIIISLFIILVLSILAWRFFYLSASLKREISRREYAEKKLIKANNELKAQALTDPLTKIYNRRAFFEKGDAILKLSMRKQLDCAVIMLDIDYFKKINDTYGHDAGDAALIQITQRISQSIVRSHDILARVGGEEFAILMVDCHIDDASAVAQRILDIITAEKIFLPNGSSIDLTVSLGISEVELDLSQALTHADIALYQAKNQGRNCYCLFDSEQATTQHDSISA</sequence>
<dbReference type="OrthoDB" id="9180959at2"/>
<protein>
    <recommendedName>
        <fullName evidence="2">diguanylate cyclase</fullName>
        <ecNumber evidence="2">2.7.7.65</ecNumber>
    </recommendedName>
</protein>
<dbReference type="SMART" id="SM00267">
    <property type="entry name" value="GGDEF"/>
    <property type="match status" value="1"/>
</dbReference>
<dbReference type="GO" id="GO:0052621">
    <property type="term" value="F:diguanylate cyclase activity"/>
    <property type="evidence" value="ECO:0007669"/>
    <property type="project" value="UniProtKB-EC"/>
</dbReference>
<dbReference type="EMBL" id="ARZY01000001">
    <property type="protein sequence ID" value="EWH12179.1"/>
    <property type="molecule type" value="Genomic_DNA"/>
</dbReference>
<evidence type="ECO:0000256" key="5">
    <source>
        <dbReference type="SAM" id="SignalP"/>
    </source>
</evidence>
<evidence type="ECO:0000259" key="6">
    <source>
        <dbReference type="PROSITE" id="PS50887"/>
    </source>
</evidence>
<dbReference type="PATRIC" id="fig|1328313.3.peg.130"/>
<feature type="signal peptide" evidence="5">
    <location>
        <begin position="1"/>
        <end position="27"/>
    </location>
</feature>
<dbReference type="FunFam" id="3.30.70.270:FF:000001">
    <property type="entry name" value="Diguanylate cyclase domain protein"/>
    <property type="match status" value="1"/>
</dbReference>
<dbReference type="SUPFAM" id="SSF55073">
    <property type="entry name" value="Nucleotide cyclase"/>
    <property type="match status" value="1"/>
</dbReference>
<gene>
    <name evidence="7" type="ORF">DS2_00610</name>
</gene>
<evidence type="ECO:0000256" key="4">
    <source>
        <dbReference type="SAM" id="Phobius"/>
    </source>
</evidence>
<dbReference type="SUPFAM" id="SSF53850">
    <property type="entry name" value="Periplasmic binding protein-like II"/>
    <property type="match status" value="1"/>
</dbReference>
<keyword evidence="4" id="KW-1133">Transmembrane helix</keyword>